<feature type="signal peptide" evidence="1">
    <location>
        <begin position="1"/>
        <end position="28"/>
    </location>
</feature>
<dbReference type="InterPro" id="IPR011478">
    <property type="entry name" value="DUF1585"/>
</dbReference>
<evidence type="ECO:0000256" key="1">
    <source>
        <dbReference type="SAM" id="SignalP"/>
    </source>
</evidence>
<keyword evidence="1" id="KW-0732">Signal</keyword>
<reference evidence="3 4" key="1">
    <citation type="submission" date="2019-06" db="EMBL/GenBank/DDBJ databases">
        <authorList>
            <person name="Livingstone P."/>
            <person name="Whitworth D."/>
        </authorList>
    </citation>
    <scope>NUCLEOTIDE SEQUENCE [LARGE SCALE GENOMIC DNA]</scope>
    <source>
        <strain evidence="3 4">AM401</strain>
    </source>
</reference>
<dbReference type="Proteomes" id="UP000315369">
    <property type="component" value="Unassembled WGS sequence"/>
</dbReference>
<organism evidence="3 4">
    <name type="scientific">Myxococcus llanfairpwllgwyngyllgogerychwyrndrobwllllantysiliogogogochensis</name>
    <dbReference type="NCBI Taxonomy" id="2590453"/>
    <lineage>
        <taxon>Bacteria</taxon>
        <taxon>Pseudomonadati</taxon>
        <taxon>Myxococcota</taxon>
        <taxon>Myxococcia</taxon>
        <taxon>Myxococcales</taxon>
        <taxon>Cystobacterineae</taxon>
        <taxon>Myxococcaceae</taxon>
        <taxon>Myxococcus</taxon>
    </lineage>
</organism>
<evidence type="ECO:0000313" key="3">
    <source>
        <dbReference type="EMBL" id="TQF12535.1"/>
    </source>
</evidence>
<evidence type="ECO:0000313" key="4">
    <source>
        <dbReference type="Proteomes" id="UP000315369"/>
    </source>
</evidence>
<gene>
    <name evidence="3" type="ORF">FJV41_28590</name>
</gene>
<comment type="caution">
    <text evidence="3">The sequence shown here is derived from an EMBL/GenBank/DDBJ whole genome shotgun (WGS) entry which is preliminary data.</text>
</comment>
<protein>
    <submittedName>
        <fullName evidence="3">DUF1585 domain-containing protein</fullName>
    </submittedName>
</protein>
<feature type="chain" id="PRO_5021746627" evidence="1">
    <location>
        <begin position="29"/>
        <end position="494"/>
    </location>
</feature>
<accession>A0A540WU38</accession>
<evidence type="ECO:0000259" key="2">
    <source>
        <dbReference type="Pfam" id="PF07624"/>
    </source>
</evidence>
<dbReference type="EMBL" id="VIFM01000135">
    <property type="protein sequence ID" value="TQF12535.1"/>
    <property type="molecule type" value="Genomic_DNA"/>
</dbReference>
<proteinExistence type="predicted"/>
<name>A0A540WU38_9BACT</name>
<feature type="domain" description="DUF1585" evidence="2">
    <location>
        <begin position="417"/>
        <end position="485"/>
    </location>
</feature>
<dbReference type="Pfam" id="PF07624">
    <property type="entry name" value="PSD2"/>
    <property type="match status" value="1"/>
</dbReference>
<dbReference type="AlphaFoldDB" id="A0A540WU38"/>
<sequence>MPLTTRSNRMTLGAAFLTLTLTLSPAQASDDAASTPVVELVQVLSLRLRLKRLEPQERRDLEERLARGETPSRIYEEVLDRWLTRDFYRKLSSALAFTPAATNFFVGTLSRFREDGQWVYYLPHTVGASRPEGTAPCVPAERKSAPAWWGRGQRISICQDSYRPENAFDAVGYCGGQPEPTIPTPPRPGCGCGPLLLGCLPPDEEAPRMDQRFVEAMMSEVTETGAELMSKGRPFDELMTTSSTWQSGLTRFLYLRREMLAKVSQKPFSPTREQELVRMLATVDLEAPGQFVERKGEYQGSGLFLNTPVMAAFVGTSRATMQLMLSQFLCVDFPANTVDSETLLTVTGGQHEGVRFEVYESPMRNQGACSGCHAPMDSGSGFLVGLRPPIFGSIPTGRQVEGALYVHGAEDFRGKGKGTAALARLLTQQPEFPRCATSRMFTFLVGRPPRKTAEERRLLEELTRTFEQNGRRVDVLIRAILWSKPQTEPMVLAQ</sequence>
<keyword evidence="4" id="KW-1185">Reference proteome</keyword>